<sequence>MKKIKCLFILLIFSILLVYFYENHIYYLIPYNPLDELDSDTLVTCYVRVNGDSKIKSHNPNNNALIFKYLRNLNLRPLNLNKKENRDKFLKHNYNTYYSYKLEFGPPTYYVHIDDIWLDNPTFVYIGSSKLGFRNGYYKIIDSKLDYMYVNELINDSKK</sequence>
<proteinExistence type="predicted"/>
<keyword evidence="2" id="KW-1185">Reference proteome</keyword>
<dbReference type="AlphaFoldDB" id="A0A1T5MB48"/>
<dbReference type="Proteomes" id="UP000190285">
    <property type="component" value="Unassembled WGS sequence"/>
</dbReference>
<organism evidence="1 2">
    <name type="scientific">Maledivibacter halophilus</name>
    <dbReference type="NCBI Taxonomy" id="36842"/>
    <lineage>
        <taxon>Bacteria</taxon>
        <taxon>Bacillati</taxon>
        <taxon>Bacillota</taxon>
        <taxon>Clostridia</taxon>
        <taxon>Peptostreptococcales</taxon>
        <taxon>Caminicellaceae</taxon>
        <taxon>Maledivibacter</taxon>
    </lineage>
</organism>
<dbReference type="RefSeq" id="WP_079494629.1">
    <property type="nucleotide sequence ID" value="NZ_FUZT01000013.1"/>
</dbReference>
<reference evidence="1 2" key="1">
    <citation type="submission" date="2017-02" db="EMBL/GenBank/DDBJ databases">
        <authorList>
            <person name="Peterson S.W."/>
        </authorList>
    </citation>
    <scope>NUCLEOTIDE SEQUENCE [LARGE SCALE GENOMIC DNA]</scope>
    <source>
        <strain evidence="1 2">M1</strain>
    </source>
</reference>
<accession>A0A1T5MB48</accession>
<dbReference type="OrthoDB" id="2968408at2"/>
<name>A0A1T5MB48_9FIRM</name>
<gene>
    <name evidence="1" type="ORF">SAMN02194393_04355</name>
</gene>
<evidence type="ECO:0000313" key="2">
    <source>
        <dbReference type="Proteomes" id="UP000190285"/>
    </source>
</evidence>
<protein>
    <submittedName>
        <fullName evidence="1">Uncharacterized protein</fullName>
    </submittedName>
</protein>
<evidence type="ECO:0000313" key="1">
    <source>
        <dbReference type="EMBL" id="SKC85440.1"/>
    </source>
</evidence>
<dbReference type="EMBL" id="FUZT01000013">
    <property type="protein sequence ID" value="SKC85440.1"/>
    <property type="molecule type" value="Genomic_DNA"/>
</dbReference>